<dbReference type="SUPFAM" id="SSF58038">
    <property type="entry name" value="SNARE fusion complex"/>
    <property type="match status" value="2"/>
</dbReference>
<dbReference type="CDD" id="cd15886">
    <property type="entry name" value="SNARE_SEC9N"/>
    <property type="match status" value="1"/>
</dbReference>
<dbReference type="Gene3D" id="1.20.5.110">
    <property type="match status" value="2"/>
</dbReference>
<keyword evidence="5" id="KW-1185">Reference proteome</keyword>
<dbReference type="GeneID" id="25979182"/>
<evidence type="ECO:0000313" key="5">
    <source>
        <dbReference type="Proteomes" id="UP000007796"/>
    </source>
</evidence>
<dbReference type="HOGENOM" id="CLU_020823_2_0_1"/>
<dbReference type="PANTHER" id="PTHR19305">
    <property type="entry name" value="SYNAPTOSOMAL ASSOCIATED PROTEIN"/>
    <property type="match status" value="1"/>
</dbReference>
<dbReference type="STRING" id="655863.F0XIM3"/>
<dbReference type="GO" id="GO:0031201">
    <property type="term" value="C:SNARE complex"/>
    <property type="evidence" value="ECO:0007669"/>
    <property type="project" value="TreeGrafter"/>
</dbReference>
<reference evidence="4 5" key="1">
    <citation type="journal article" date="2011" name="Proc. Natl. Acad. Sci. U.S.A.">
        <title>Genome and transcriptome analyses of the mountain pine beetle-fungal symbiont Grosmannia clavigera, a lodgepole pine pathogen.</title>
        <authorList>
            <person name="DiGuistini S."/>
            <person name="Wang Y."/>
            <person name="Liao N.Y."/>
            <person name="Taylor G."/>
            <person name="Tanguay P."/>
            <person name="Feau N."/>
            <person name="Henrissat B."/>
            <person name="Chan S.K."/>
            <person name="Hesse-Orce U."/>
            <person name="Alamouti S.M."/>
            <person name="Tsui C.K.M."/>
            <person name="Docking R.T."/>
            <person name="Levasseur A."/>
            <person name="Haridas S."/>
            <person name="Robertson G."/>
            <person name="Birol I."/>
            <person name="Holt R.A."/>
            <person name="Marra M.A."/>
            <person name="Hamelin R.C."/>
            <person name="Hirst M."/>
            <person name="Jones S.J.M."/>
            <person name="Bohlmann J."/>
            <person name="Breuil C."/>
        </authorList>
    </citation>
    <scope>NUCLEOTIDE SEQUENCE [LARGE SCALE GENOMIC DNA]</scope>
    <source>
        <strain evidence="5">kw1407 / UAMH 11150</strain>
    </source>
</reference>
<feature type="compositionally biased region" description="Low complexity" evidence="2">
    <location>
        <begin position="45"/>
        <end position="54"/>
    </location>
</feature>
<dbReference type="PROSITE" id="PS50192">
    <property type="entry name" value="T_SNARE"/>
    <property type="match status" value="1"/>
</dbReference>
<evidence type="ECO:0000256" key="1">
    <source>
        <dbReference type="ARBA" id="ARBA00009480"/>
    </source>
</evidence>
<dbReference type="InterPro" id="IPR000727">
    <property type="entry name" value="T_SNARE_dom"/>
</dbReference>
<dbReference type="GO" id="GO:0005886">
    <property type="term" value="C:plasma membrane"/>
    <property type="evidence" value="ECO:0007669"/>
    <property type="project" value="TreeGrafter"/>
</dbReference>
<sequence length="346" mass="38191">MPRFGFLKDDDDGSSSKSSLFSRKKDSRQDANPYAQQGQQDPYMASRGGRAGLPSGPGPRGPAPASVPPSRASANEPPPAYGSQAPAGGPANGGYSAGGYGAAGGYGSNRYDSNSSDVKRMNEETRYLRNETDQSLDRSLMIANQTIETARSTMARMHNQRDRLYNVEQNLDQAANHNKIAEHRTAELKHYNRSMFAVKVSNPFMSKQRAAERAQAALDEHRTERQIREETRRAAYLSNRNADDEFSQLDKTIDSSRRLGQNRKGVSSKFTLEDDDEEDIAMEQRIDNKLGLLSGAVGTLNEAAVAMGKGVEEDLVHLDRIMAKSDNVDDGVRANRYRLERIEKKG</sequence>
<dbReference type="PANTHER" id="PTHR19305:SF9">
    <property type="entry name" value="SYNAPTOSOMAL-ASSOCIATED PROTEIN 29"/>
    <property type="match status" value="1"/>
</dbReference>
<proteinExistence type="inferred from homology"/>
<feature type="region of interest" description="Disordered" evidence="2">
    <location>
        <begin position="1"/>
        <end position="88"/>
    </location>
</feature>
<feature type="compositionally biased region" description="Pro residues" evidence="2">
    <location>
        <begin position="56"/>
        <end position="67"/>
    </location>
</feature>
<dbReference type="OrthoDB" id="18679at2759"/>
<accession>F0XIM3</accession>
<evidence type="ECO:0000259" key="3">
    <source>
        <dbReference type="PROSITE" id="PS50192"/>
    </source>
</evidence>
<dbReference type="GO" id="GO:0006887">
    <property type="term" value="P:exocytosis"/>
    <property type="evidence" value="ECO:0007669"/>
    <property type="project" value="TreeGrafter"/>
</dbReference>
<evidence type="ECO:0000256" key="2">
    <source>
        <dbReference type="SAM" id="MobiDB-lite"/>
    </source>
</evidence>
<dbReference type="eggNOG" id="KOG3065">
    <property type="taxonomic scope" value="Eukaryota"/>
</dbReference>
<name>F0XIM3_GROCL</name>
<dbReference type="CDD" id="cd15857">
    <property type="entry name" value="SNARE_SEC9C"/>
    <property type="match status" value="1"/>
</dbReference>
<evidence type="ECO:0000313" key="4">
    <source>
        <dbReference type="EMBL" id="EFX02457.1"/>
    </source>
</evidence>
<dbReference type="AlphaFoldDB" id="F0XIM3"/>
<gene>
    <name evidence="4" type="ORF">CMQ_5818</name>
</gene>
<dbReference type="FunCoup" id="F0XIM3">
    <property type="interactions" value="101"/>
</dbReference>
<dbReference type="GO" id="GO:0019905">
    <property type="term" value="F:syntaxin binding"/>
    <property type="evidence" value="ECO:0007669"/>
    <property type="project" value="TreeGrafter"/>
</dbReference>
<dbReference type="RefSeq" id="XP_014171939.1">
    <property type="nucleotide sequence ID" value="XM_014316464.1"/>
</dbReference>
<dbReference type="GO" id="GO:0005484">
    <property type="term" value="F:SNAP receptor activity"/>
    <property type="evidence" value="ECO:0007669"/>
    <property type="project" value="TreeGrafter"/>
</dbReference>
<dbReference type="InParanoid" id="F0XIM3"/>
<dbReference type="Proteomes" id="UP000007796">
    <property type="component" value="Unassembled WGS sequence"/>
</dbReference>
<protein>
    <submittedName>
        <fullName evidence="4">Plasma membrane snare protein</fullName>
    </submittedName>
</protein>
<dbReference type="GO" id="GO:0006906">
    <property type="term" value="P:vesicle fusion"/>
    <property type="evidence" value="ECO:0007669"/>
    <property type="project" value="TreeGrafter"/>
</dbReference>
<dbReference type="EMBL" id="GL629771">
    <property type="protein sequence ID" value="EFX02457.1"/>
    <property type="molecule type" value="Genomic_DNA"/>
</dbReference>
<feature type="domain" description="T-SNARE coiled-coil homology" evidence="3">
    <location>
        <begin position="280"/>
        <end position="342"/>
    </location>
</feature>
<comment type="similarity">
    <text evidence="1">Belongs to the SNAP-25 family.</text>
</comment>
<organism evidence="5">
    <name type="scientific">Grosmannia clavigera (strain kw1407 / UAMH 11150)</name>
    <name type="common">Blue stain fungus</name>
    <name type="synonym">Graphiocladiella clavigera</name>
    <dbReference type="NCBI Taxonomy" id="655863"/>
    <lineage>
        <taxon>Eukaryota</taxon>
        <taxon>Fungi</taxon>
        <taxon>Dikarya</taxon>
        <taxon>Ascomycota</taxon>
        <taxon>Pezizomycotina</taxon>
        <taxon>Sordariomycetes</taxon>
        <taxon>Sordariomycetidae</taxon>
        <taxon>Ophiostomatales</taxon>
        <taxon>Ophiostomataceae</taxon>
        <taxon>Leptographium</taxon>
    </lineage>
</organism>